<evidence type="ECO:0000313" key="4">
    <source>
        <dbReference type="EMBL" id="MBW8636055.1"/>
    </source>
</evidence>
<organism evidence="4 5">
    <name type="scientific">Flavimaribacter sediminis</name>
    <dbReference type="NCBI Taxonomy" id="2865987"/>
    <lineage>
        <taxon>Bacteria</taxon>
        <taxon>Pseudomonadati</taxon>
        <taxon>Pseudomonadota</taxon>
        <taxon>Alphaproteobacteria</taxon>
        <taxon>Hyphomicrobiales</taxon>
        <taxon>Rhizobiaceae</taxon>
        <taxon>Flavimaribacter</taxon>
    </lineage>
</organism>
<evidence type="ECO:0000313" key="5">
    <source>
        <dbReference type="Proteomes" id="UP001196509"/>
    </source>
</evidence>
<dbReference type="InterPro" id="IPR036188">
    <property type="entry name" value="FAD/NAD-bd_sf"/>
</dbReference>
<evidence type="ECO:0000256" key="1">
    <source>
        <dbReference type="ARBA" id="ARBA00023002"/>
    </source>
</evidence>
<reference evidence="4" key="1">
    <citation type="submission" date="2021-08" db="EMBL/GenBank/DDBJ databases">
        <title>Hoeflea bacterium WL0058 sp. nov., isolated from the sediment.</title>
        <authorList>
            <person name="Wang L."/>
            <person name="Zhang D."/>
        </authorList>
    </citation>
    <scope>NUCLEOTIDE SEQUENCE</scope>
    <source>
        <strain evidence="4">WL0058</strain>
    </source>
</reference>
<dbReference type="PANTHER" id="PTHR13847">
    <property type="entry name" value="SARCOSINE DEHYDROGENASE-RELATED"/>
    <property type="match status" value="1"/>
</dbReference>
<dbReference type="GO" id="GO:0016491">
    <property type="term" value="F:oxidoreductase activity"/>
    <property type="evidence" value="ECO:0007669"/>
    <property type="project" value="UniProtKB-KW"/>
</dbReference>
<dbReference type="SUPFAM" id="SSF51905">
    <property type="entry name" value="FAD/NAD(P)-binding domain"/>
    <property type="match status" value="1"/>
</dbReference>
<evidence type="ECO:0000256" key="2">
    <source>
        <dbReference type="SAM" id="MobiDB-lite"/>
    </source>
</evidence>
<dbReference type="GO" id="GO:0005737">
    <property type="term" value="C:cytoplasm"/>
    <property type="evidence" value="ECO:0007669"/>
    <property type="project" value="TreeGrafter"/>
</dbReference>
<evidence type="ECO:0000259" key="3">
    <source>
        <dbReference type="Pfam" id="PF01266"/>
    </source>
</evidence>
<dbReference type="EMBL" id="JAICBX010000001">
    <property type="protein sequence ID" value="MBW8636055.1"/>
    <property type="molecule type" value="Genomic_DNA"/>
</dbReference>
<dbReference type="Proteomes" id="UP001196509">
    <property type="component" value="Unassembled WGS sequence"/>
</dbReference>
<gene>
    <name evidence="4" type="ORF">K1W69_02565</name>
</gene>
<dbReference type="AlphaFoldDB" id="A0AAE2ZK45"/>
<dbReference type="PANTHER" id="PTHR13847:SF287">
    <property type="entry name" value="FAD-DEPENDENT OXIDOREDUCTASE DOMAIN-CONTAINING PROTEIN 1"/>
    <property type="match status" value="1"/>
</dbReference>
<feature type="region of interest" description="Disordered" evidence="2">
    <location>
        <begin position="361"/>
        <end position="380"/>
    </location>
</feature>
<feature type="domain" description="FAD dependent oxidoreductase" evidence="3">
    <location>
        <begin position="10"/>
        <end position="351"/>
    </location>
</feature>
<protein>
    <submittedName>
        <fullName evidence="4">FAD-binding oxidoreductase</fullName>
    </submittedName>
</protein>
<dbReference type="InterPro" id="IPR006076">
    <property type="entry name" value="FAD-dep_OxRdtase"/>
</dbReference>
<dbReference type="Pfam" id="PF01266">
    <property type="entry name" value="DAO"/>
    <property type="match status" value="1"/>
</dbReference>
<comment type="caution">
    <text evidence="4">The sequence shown here is derived from an EMBL/GenBank/DDBJ whole genome shotgun (WGS) entry which is preliminary data.</text>
</comment>
<keyword evidence="1" id="KW-0560">Oxidoreductase</keyword>
<accession>A0AAE2ZK45</accession>
<keyword evidence="5" id="KW-1185">Reference proteome</keyword>
<dbReference type="Gene3D" id="3.50.50.60">
    <property type="entry name" value="FAD/NAD(P)-binding domain"/>
    <property type="match status" value="1"/>
</dbReference>
<name>A0AAE2ZK45_9HYPH</name>
<proteinExistence type="predicted"/>
<sequence length="380" mass="41070">MGSRVDARFDIAVIGAGIAGASIAYELAKTTRVLVLERESQPGYHTTGRSAALFSETYGPPSIQALTRFSRSFYENPPEGFTDTDLLTPRGVLFVARQDQQARLDEACRNQSPSGSVRPVDRAEALALWPLLREDYVAAAMMESEARDIDVNALHQGYLRGFRSRGGDLVCNAGLKGLSHNGQWTLETEAGTFFADIVVNAAGAWVDEVASLAGVEPIGIIPKRRTAMVVDAPAGTDAHEWPMVVDIDEEFYLKPDAGRFLISPADATPIEPCDVQPEELDIAICVDRIQHAFDIEVRRIHNSWAGLRSFVADGEPVCGFEPDGRGFFWLAGQGGYGIQSAPGLSRFAAALVMGEDIPEGLTSHGMSPHTLSPGRLERAA</sequence>
<dbReference type="Gene3D" id="3.30.9.10">
    <property type="entry name" value="D-Amino Acid Oxidase, subunit A, domain 2"/>
    <property type="match status" value="1"/>
</dbReference>